<sequence length="185" mass="19589">MAVIAHPMLAVFASDKGPGDAERASIMGQAGTYLARRGAKILCLAENGILPVPLITAARAAGGAVTIIADAGMVLPRALASIPVEIIADRDQRWTRVGELADAFVGLPGSLDSSTGLFGSWTSAKAAGHYCPVVFLNKHRAFEVLRGYAADVLSPGLKGHERIVQFTESIEDLWSRVSRLLNESH</sequence>
<dbReference type="EMBL" id="CP118246">
    <property type="protein sequence ID" value="WDR02717.1"/>
    <property type="molecule type" value="Genomic_DNA"/>
</dbReference>
<reference evidence="1 2" key="1">
    <citation type="submission" date="2023-02" db="EMBL/GenBank/DDBJ databases">
        <title>Devosia algicola sp. nov., isolated from the phycosphere of marine algae.</title>
        <authorList>
            <person name="Kim J.M."/>
            <person name="Lee J.K."/>
            <person name="Choi B.J."/>
            <person name="Bayburt H."/>
            <person name="Jeon C.O."/>
        </authorList>
    </citation>
    <scope>NUCLEOTIDE SEQUENCE [LARGE SCALE GENOMIC DNA]</scope>
    <source>
        <strain evidence="1 2">G20-9</strain>
    </source>
</reference>
<accession>A0ABY7YNE6</accession>
<evidence type="ECO:0000313" key="1">
    <source>
        <dbReference type="EMBL" id="WDR02717.1"/>
    </source>
</evidence>
<gene>
    <name evidence="1" type="ORF">PSQ19_00275</name>
</gene>
<dbReference type="SUPFAM" id="SSF102405">
    <property type="entry name" value="MCP/YpsA-like"/>
    <property type="match status" value="1"/>
</dbReference>
<name>A0ABY7YNE6_9HYPH</name>
<organism evidence="1 2">
    <name type="scientific">Devosia algicola</name>
    <dbReference type="NCBI Taxonomy" id="3026418"/>
    <lineage>
        <taxon>Bacteria</taxon>
        <taxon>Pseudomonadati</taxon>
        <taxon>Pseudomonadota</taxon>
        <taxon>Alphaproteobacteria</taxon>
        <taxon>Hyphomicrobiales</taxon>
        <taxon>Devosiaceae</taxon>
        <taxon>Devosia</taxon>
    </lineage>
</organism>
<evidence type="ECO:0000313" key="2">
    <source>
        <dbReference type="Proteomes" id="UP001220530"/>
    </source>
</evidence>
<dbReference type="Proteomes" id="UP001220530">
    <property type="component" value="Chromosome"/>
</dbReference>
<evidence type="ECO:0008006" key="3">
    <source>
        <dbReference type="Google" id="ProtNLM"/>
    </source>
</evidence>
<protein>
    <recommendedName>
        <fullName evidence="3">AMP nucleosidase</fullName>
    </recommendedName>
</protein>
<dbReference type="RefSeq" id="WP_282219119.1">
    <property type="nucleotide sequence ID" value="NZ_CP118246.1"/>
</dbReference>
<keyword evidence="2" id="KW-1185">Reference proteome</keyword>
<dbReference type="Gene3D" id="3.40.50.450">
    <property type="match status" value="1"/>
</dbReference>
<proteinExistence type="predicted"/>